<dbReference type="PANTHER" id="PTHR37542">
    <property type="entry name" value="HELO DOMAIN-CONTAINING PROTEIN-RELATED"/>
    <property type="match status" value="1"/>
</dbReference>
<dbReference type="Pfam" id="PF14479">
    <property type="entry name" value="HeLo"/>
    <property type="match status" value="1"/>
</dbReference>
<dbReference type="InterPro" id="IPR029498">
    <property type="entry name" value="HeLo_dom"/>
</dbReference>
<dbReference type="Pfam" id="PF17046">
    <property type="entry name" value="Ses_B"/>
    <property type="match status" value="1"/>
</dbReference>
<dbReference type="EMBL" id="KV878993">
    <property type="protein sequence ID" value="OJJ94783.1"/>
    <property type="molecule type" value="Genomic_DNA"/>
</dbReference>
<name>A0A1L9WF64_ASPA1</name>
<dbReference type="Proteomes" id="UP000184546">
    <property type="component" value="Unassembled WGS sequence"/>
</dbReference>
<dbReference type="InterPro" id="IPR031469">
    <property type="entry name" value="SesB_dom"/>
</dbReference>
<dbReference type="InterPro" id="IPR038305">
    <property type="entry name" value="HeLo_sf"/>
</dbReference>
<dbReference type="AlphaFoldDB" id="A0A1L9WF64"/>
<dbReference type="Gene3D" id="1.20.120.1020">
    <property type="entry name" value="Prion-inhibition and propagation, HeLo domain"/>
    <property type="match status" value="1"/>
</dbReference>
<evidence type="ECO:0000259" key="3">
    <source>
        <dbReference type="Pfam" id="PF17109"/>
    </source>
</evidence>
<evidence type="ECO:0000259" key="2">
    <source>
        <dbReference type="Pfam" id="PF17046"/>
    </source>
</evidence>
<proteinExistence type="predicted"/>
<protein>
    <recommendedName>
        <fullName evidence="6">Prion-inhibition and propagation HeLo domain-containing protein</fullName>
    </recommendedName>
</protein>
<keyword evidence="5" id="KW-1185">Reference proteome</keyword>
<dbReference type="GeneID" id="30970901"/>
<organism evidence="4 5">
    <name type="scientific">Aspergillus aculeatus (strain ATCC 16872 / CBS 172.66 / WB 5094)</name>
    <dbReference type="NCBI Taxonomy" id="690307"/>
    <lineage>
        <taxon>Eukaryota</taxon>
        <taxon>Fungi</taxon>
        <taxon>Dikarya</taxon>
        <taxon>Ascomycota</taxon>
        <taxon>Pezizomycotina</taxon>
        <taxon>Eurotiomycetes</taxon>
        <taxon>Eurotiomycetidae</taxon>
        <taxon>Eurotiales</taxon>
        <taxon>Aspergillaceae</taxon>
        <taxon>Aspergillus</taxon>
        <taxon>Aspergillus subgen. Circumdati</taxon>
    </lineage>
</organism>
<accession>A0A1L9WF64</accession>
<dbReference type="PANTHER" id="PTHR37542:SF3">
    <property type="entry name" value="PRION-INHIBITION AND PROPAGATION HELO DOMAIN-CONTAINING PROTEIN"/>
    <property type="match status" value="1"/>
</dbReference>
<feature type="domain" description="Prion-inhibition and propagation HeLo" evidence="1">
    <location>
        <begin position="291"/>
        <end position="474"/>
    </location>
</feature>
<evidence type="ECO:0000313" key="5">
    <source>
        <dbReference type="Proteomes" id="UP000184546"/>
    </source>
</evidence>
<gene>
    <name evidence="4" type="ORF">ASPACDRAFT_127948</name>
</gene>
<feature type="domain" description="Fungal death-pathway protein SesB" evidence="2">
    <location>
        <begin position="505"/>
        <end position="530"/>
    </location>
</feature>
<dbReference type="STRING" id="690307.A0A1L9WF64"/>
<dbReference type="OMA" id="AFKNNMW"/>
<dbReference type="RefSeq" id="XP_020051123.1">
    <property type="nucleotide sequence ID" value="XM_020197087.1"/>
</dbReference>
<reference evidence="5" key="1">
    <citation type="journal article" date="2017" name="Genome Biol.">
        <title>Comparative genomics reveals high biological diversity and specific adaptations in the industrially and medically important fungal genus Aspergillus.</title>
        <authorList>
            <person name="de Vries R.P."/>
            <person name="Riley R."/>
            <person name="Wiebenga A."/>
            <person name="Aguilar-Osorio G."/>
            <person name="Amillis S."/>
            <person name="Uchima C.A."/>
            <person name="Anderluh G."/>
            <person name="Asadollahi M."/>
            <person name="Askin M."/>
            <person name="Barry K."/>
            <person name="Battaglia E."/>
            <person name="Bayram O."/>
            <person name="Benocci T."/>
            <person name="Braus-Stromeyer S.A."/>
            <person name="Caldana C."/>
            <person name="Canovas D."/>
            <person name="Cerqueira G.C."/>
            <person name="Chen F."/>
            <person name="Chen W."/>
            <person name="Choi C."/>
            <person name="Clum A."/>
            <person name="Dos Santos R.A."/>
            <person name="Damasio A.R."/>
            <person name="Diallinas G."/>
            <person name="Emri T."/>
            <person name="Fekete E."/>
            <person name="Flipphi M."/>
            <person name="Freyberg S."/>
            <person name="Gallo A."/>
            <person name="Gournas C."/>
            <person name="Habgood R."/>
            <person name="Hainaut M."/>
            <person name="Harispe M.L."/>
            <person name="Henrissat B."/>
            <person name="Hilden K.S."/>
            <person name="Hope R."/>
            <person name="Hossain A."/>
            <person name="Karabika E."/>
            <person name="Karaffa L."/>
            <person name="Karanyi Z."/>
            <person name="Krasevec N."/>
            <person name="Kuo A."/>
            <person name="Kusch H."/>
            <person name="LaButti K."/>
            <person name="Lagendijk E.L."/>
            <person name="Lapidus A."/>
            <person name="Levasseur A."/>
            <person name="Lindquist E."/>
            <person name="Lipzen A."/>
            <person name="Logrieco A.F."/>
            <person name="MacCabe A."/>
            <person name="Maekelae M.R."/>
            <person name="Malavazi I."/>
            <person name="Melin P."/>
            <person name="Meyer V."/>
            <person name="Mielnichuk N."/>
            <person name="Miskei M."/>
            <person name="Molnar A.P."/>
            <person name="Mule G."/>
            <person name="Ngan C.Y."/>
            <person name="Orejas M."/>
            <person name="Orosz E."/>
            <person name="Ouedraogo J.P."/>
            <person name="Overkamp K.M."/>
            <person name="Park H.-S."/>
            <person name="Perrone G."/>
            <person name="Piumi F."/>
            <person name="Punt P.J."/>
            <person name="Ram A.F."/>
            <person name="Ramon A."/>
            <person name="Rauscher S."/>
            <person name="Record E."/>
            <person name="Riano-Pachon D.M."/>
            <person name="Robert V."/>
            <person name="Roehrig J."/>
            <person name="Ruller R."/>
            <person name="Salamov A."/>
            <person name="Salih N.S."/>
            <person name="Samson R.A."/>
            <person name="Sandor E."/>
            <person name="Sanguinetti M."/>
            <person name="Schuetze T."/>
            <person name="Sepcic K."/>
            <person name="Shelest E."/>
            <person name="Sherlock G."/>
            <person name="Sophianopoulou V."/>
            <person name="Squina F.M."/>
            <person name="Sun H."/>
            <person name="Susca A."/>
            <person name="Todd R.B."/>
            <person name="Tsang A."/>
            <person name="Unkles S.E."/>
            <person name="van de Wiele N."/>
            <person name="van Rossen-Uffink D."/>
            <person name="Oliveira J.V."/>
            <person name="Vesth T.C."/>
            <person name="Visser J."/>
            <person name="Yu J.-H."/>
            <person name="Zhou M."/>
            <person name="Andersen M.R."/>
            <person name="Archer D.B."/>
            <person name="Baker S.E."/>
            <person name="Benoit I."/>
            <person name="Brakhage A.A."/>
            <person name="Braus G.H."/>
            <person name="Fischer R."/>
            <person name="Frisvad J.C."/>
            <person name="Goldman G.H."/>
            <person name="Houbraken J."/>
            <person name="Oakley B."/>
            <person name="Pocsi I."/>
            <person name="Scazzocchio C."/>
            <person name="Seiboth B."/>
            <person name="vanKuyk P.A."/>
            <person name="Wortman J."/>
            <person name="Dyer P.S."/>
            <person name="Grigoriev I.V."/>
        </authorList>
    </citation>
    <scope>NUCLEOTIDE SEQUENCE [LARGE SCALE GENOMIC DNA]</scope>
    <source>
        <strain evidence="5">ATCC 16872 / CBS 172.66 / WB 5094</strain>
    </source>
</reference>
<evidence type="ECO:0000259" key="1">
    <source>
        <dbReference type="Pfam" id="PF14479"/>
    </source>
</evidence>
<sequence>MAIEPASNASAEASDLAQLWQGAVEDYEKRTGKNLRLGQFRSMNDVMTGTEGLATRFKDFRDDKSKMAKVRTALKNNMWIIQKVVNTIQTVGTAVSAFPPAVPASLIFTAFGQVMQSFADTSADYDKIMGFFEFTHRFFDRLSIIEERTPSLPPFQRCVTRVFSSILKLCAVAQKYATEKRFKKWFENLVKGADGDLTAANTEMEEAINELSQAVGLATLRTVEIIDEVVKSMNGQVEFLVANATLLDERTEVIQSNTNTIMEQNQDLGSKQDAMTQLQKETLEMVTQQSRLFSSVVGYFGSVQMGENFGDSFKASVLKLGVVRLRLARWGQSVGLANINDVHSLEESKLSPDDIPRVSELLEGILDQFADAERISKRFQLRHRNATAVLDPNKDLDKVAASLHQKMNDLSLRRQGSSDAEPTKELTLYEEKNFTRLIEDINELVNDLVELFPGIEDAQRKLAEEEVSEMKSIKGALPILKEVAADQDNLLTETVVKVIQQTSTTTYTNSVVFSGNNSGFQVGNNAGRIGNVRWN</sequence>
<dbReference type="VEuPathDB" id="FungiDB:ASPACDRAFT_127948"/>
<dbReference type="InterPro" id="IPR031350">
    <property type="entry name" value="Goodbye_dom"/>
</dbReference>
<dbReference type="OrthoDB" id="20872at2759"/>
<feature type="domain" description="Fungal STAND N-terminal Goodbye" evidence="3">
    <location>
        <begin position="20"/>
        <end position="143"/>
    </location>
</feature>
<evidence type="ECO:0000313" key="4">
    <source>
        <dbReference type="EMBL" id="OJJ94783.1"/>
    </source>
</evidence>
<dbReference type="Pfam" id="PF17109">
    <property type="entry name" value="Goodbye"/>
    <property type="match status" value="1"/>
</dbReference>
<evidence type="ECO:0008006" key="6">
    <source>
        <dbReference type="Google" id="ProtNLM"/>
    </source>
</evidence>